<gene>
    <name evidence="15" type="ORF">VTJ49DRAFT_7347</name>
</gene>
<evidence type="ECO:0000256" key="14">
    <source>
        <dbReference type="SAM" id="MobiDB-lite"/>
    </source>
</evidence>
<comment type="caution">
    <text evidence="15">The sequence shown here is derived from an EMBL/GenBank/DDBJ whole genome shotgun (WGS) entry which is preliminary data.</text>
</comment>
<evidence type="ECO:0000313" key="15">
    <source>
        <dbReference type="EMBL" id="KAL1841178.1"/>
    </source>
</evidence>
<evidence type="ECO:0000256" key="2">
    <source>
        <dbReference type="ARBA" id="ARBA00008388"/>
    </source>
</evidence>
<keyword evidence="4 13" id="KW-0679">Respiratory chain</keyword>
<proteinExistence type="inferred from homology"/>
<dbReference type="InterPro" id="IPR002680">
    <property type="entry name" value="AOX"/>
</dbReference>
<dbReference type="PANTHER" id="PTHR31803">
    <property type="entry name" value="ALTERNATIVE OXIDASE"/>
    <property type="match status" value="1"/>
</dbReference>
<evidence type="ECO:0000256" key="5">
    <source>
        <dbReference type="ARBA" id="ARBA00022692"/>
    </source>
</evidence>
<evidence type="ECO:0000256" key="4">
    <source>
        <dbReference type="ARBA" id="ARBA00022660"/>
    </source>
</evidence>
<accession>A0ABR3VH40</accession>
<comment type="subcellular location">
    <subcellularLocation>
        <location evidence="1">Mitochondrion inner membrane</location>
        <topology evidence="1">Multi-pass membrane protein</topology>
        <orientation evidence="1">Matrix side</orientation>
    </subcellularLocation>
</comment>
<comment type="function">
    <text evidence="12">Catalyzes cyanide-resistant oxygen consumption. May increase respiration when the cytochrome respiratory pathway is restricted, or in response to low temperatures.</text>
</comment>
<evidence type="ECO:0000256" key="7">
    <source>
        <dbReference type="ARBA" id="ARBA00022982"/>
    </source>
</evidence>
<keyword evidence="8" id="KW-1133">Transmembrane helix</keyword>
<dbReference type="EC" id="1.-.-.-" evidence="13"/>
<evidence type="ECO:0000256" key="13">
    <source>
        <dbReference type="RuleBase" id="RU003779"/>
    </source>
</evidence>
<comment type="cofactor">
    <cofactor evidence="13">
        <name>Fe cation</name>
        <dbReference type="ChEBI" id="CHEBI:24875"/>
    </cofactor>
    <text evidence="13">Binds 2 iron ions per subunit.</text>
</comment>
<dbReference type="Gene3D" id="1.20.1260.140">
    <property type="entry name" value="Alternative oxidase"/>
    <property type="match status" value="1"/>
</dbReference>
<protein>
    <recommendedName>
        <fullName evidence="13">Alternative oxidase</fullName>
        <ecNumber evidence="13">1.-.-.-</ecNumber>
    </recommendedName>
</protein>
<comment type="similarity">
    <text evidence="2 13">Belongs to the alternative oxidase family.</text>
</comment>
<name>A0ABR3VH40_HUMIN</name>
<keyword evidence="9 13" id="KW-0560">Oxidoreductase</keyword>
<evidence type="ECO:0000256" key="8">
    <source>
        <dbReference type="ARBA" id="ARBA00022989"/>
    </source>
</evidence>
<evidence type="ECO:0000256" key="11">
    <source>
        <dbReference type="ARBA" id="ARBA00023136"/>
    </source>
</evidence>
<evidence type="ECO:0000256" key="3">
    <source>
        <dbReference type="ARBA" id="ARBA00022448"/>
    </source>
</evidence>
<dbReference type="InterPro" id="IPR038659">
    <property type="entry name" value="AOX_sf"/>
</dbReference>
<keyword evidence="7 13" id="KW-0249">Electron transport</keyword>
<feature type="compositionally biased region" description="Pro residues" evidence="14">
    <location>
        <begin position="375"/>
        <end position="384"/>
    </location>
</feature>
<dbReference type="CDD" id="cd01053">
    <property type="entry name" value="AOX"/>
    <property type="match status" value="1"/>
</dbReference>
<keyword evidence="5 13" id="KW-0812">Transmembrane</keyword>
<keyword evidence="3" id="KW-0813">Transport</keyword>
<evidence type="ECO:0000256" key="1">
    <source>
        <dbReference type="ARBA" id="ARBA00004292"/>
    </source>
</evidence>
<keyword evidence="11 13" id="KW-0472">Membrane</keyword>
<evidence type="ECO:0000256" key="10">
    <source>
        <dbReference type="ARBA" id="ARBA00023004"/>
    </source>
</evidence>
<reference evidence="15 16" key="1">
    <citation type="journal article" date="2024" name="Commun. Biol.">
        <title>Comparative genomic analysis of thermophilic fungi reveals convergent evolutionary adaptations and gene losses.</title>
        <authorList>
            <person name="Steindorff A.S."/>
            <person name="Aguilar-Pontes M.V."/>
            <person name="Robinson A.J."/>
            <person name="Andreopoulos B."/>
            <person name="LaButti K."/>
            <person name="Kuo A."/>
            <person name="Mondo S."/>
            <person name="Riley R."/>
            <person name="Otillar R."/>
            <person name="Haridas S."/>
            <person name="Lipzen A."/>
            <person name="Grimwood J."/>
            <person name="Schmutz J."/>
            <person name="Clum A."/>
            <person name="Reid I.D."/>
            <person name="Moisan M.C."/>
            <person name="Butler G."/>
            <person name="Nguyen T.T.M."/>
            <person name="Dewar K."/>
            <person name="Conant G."/>
            <person name="Drula E."/>
            <person name="Henrissat B."/>
            <person name="Hansel C."/>
            <person name="Singer S."/>
            <person name="Hutchinson M.I."/>
            <person name="de Vries R.P."/>
            <person name="Natvig D.O."/>
            <person name="Powell A.J."/>
            <person name="Tsang A."/>
            <person name="Grigoriev I.V."/>
        </authorList>
    </citation>
    <scope>NUCLEOTIDE SEQUENCE [LARGE SCALE GENOMIC DNA]</scope>
    <source>
        <strain evidence="15 16">CBS 620.91</strain>
    </source>
</reference>
<dbReference type="PANTHER" id="PTHR31803:SF3">
    <property type="entry name" value="ALTERNATIVE OXIDASE"/>
    <property type="match status" value="1"/>
</dbReference>
<sequence length="392" mass="44115">MMSFGVTKNICGRSSKQAVRLGHAAGLSLYQPYIIGVACPATVRVATISHHLAAPRQRPFVASTRTFSTTTAHQLRDVFPPKDTPFVRKTPPAWKHPGYTEEELLSVTPGHRPPQTVGDWIAWKLVRLARWATDLATGIGREQQVDMKNPTTSVVAAKPLTEAQWLIRLIFLESIAGVPGMVAGMLRHLHSLRRLKRDNGWIETLLEESYNERMHLLTLMTISEPGWFMKTMILGAQGVFFNAMFLSYLVSPRITHRFVGYLEEEAVHTYTRLIREIEQGDLPKWSDPGFEVPEIAVTYWRLPEGKRTMRDLFLYIRADEAVHRGVNHTLSNLKQKEDPNPFVSEYKVGQEGHKPNAALKPEGYEREEVIGVEPPSAPSAPSAPSPKAYLHA</sequence>
<feature type="region of interest" description="Disordered" evidence="14">
    <location>
        <begin position="370"/>
        <end position="392"/>
    </location>
</feature>
<evidence type="ECO:0000256" key="9">
    <source>
        <dbReference type="ARBA" id="ARBA00023002"/>
    </source>
</evidence>
<keyword evidence="6 13" id="KW-0479">Metal-binding</keyword>
<evidence type="ECO:0000313" key="16">
    <source>
        <dbReference type="Proteomes" id="UP001583172"/>
    </source>
</evidence>
<evidence type="ECO:0000256" key="12">
    <source>
        <dbReference type="ARBA" id="ARBA00025285"/>
    </source>
</evidence>
<evidence type="ECO:0000256" key="6">
    <source>
        <dbReference type="ARBA" id="ARBA00022723"/>
    </source>
</evidence>
<keyword evidence="10 13" id="KW-0408">Iron</keyword>
<dbReference type="EMBL" id="JAZGSY010000084">
    <property type="protein sequence ID" value="KAL1841178.1"/>
    <property type="molecule type" value="Genomic_DNA"/>
</dbReference>
<dbReference type="Pfam" id="PF01786">
    <property type="entry name" value="AOX"/>
    <property type="match status" value="1"/>
</dbReference>
<keyword evidence="16" id="KW-1185">Reference proteome</keyword>
<dbReference type="Proteomes" id="UP001583172">
    <property type="component" value="Unassembled WGS sequence"/>
</dbReference>
<organism evidence="15 16">
    <name type="scientific">Humicola insolens</name>
    <name type="common">Soft-rot fungus</name>
    <dbReference type="NCBI Taxonomy" id="85995"/>
    <lineage>
        <taxon>Eukaryota</taxon>
        <taxon>Fungi</taxon>
        <taxon>Dikarya</taxon>
        <taxon>Ascomycota</taxon>
        <taxon>Pezizomycotina</taxon>
        <taxon>Sordariomycetes</taxon>
        <taxon>Sordariomycetidae</taxon>
        <taxon>Sordariales</taxon>
        <taxon>Chaetomiaceae</taxon>
        <taxon>Mycothermus</taxon>
    </lineage>
</organism>